<evidence type="ECO:0000256" key="1">
    <source>
        <dbReference type="SAM" id="MobiDB-lite"/>
    </source>
</evidence>
<name>A0A1I7UQL6_9PELO</name>
<evidence type="ECO:0000313" key="3">
    <source>
        <dbReference type="WBParaSite" id="Csp11.Scaffold630.g18361.t1"/>
    </source>
</evidence>
<dbReference type="Proteomes" id="UP000095282">
    <property type="component" value="Unplaced"/>
</dbReference>
<proteinExistence type="predicted"/>
<keyword evidence="2" id="KW-1185">Reference proteome</keyword>
<dbReference type="AlphaFoldDB" id="A0A1I7UQL6"/>
<organism evidence="2 3">
    <name type="scientific">Caenorhabditis tropicalis</name>
    <dbReference type="NCBI Taxonomy" id="1561998"/>
    <lineage>
        <taxon>Eukaryota</taxon>
        <taxon>Metazoa</taxon>
        <taxon>Ecdysozoa</taxon>
        <taxon>Nematoda</taxon>
        <taxon>Chromadorea</taxon>
        <taxon>Rhabditida</taxon>
        <taxon>Rhabditina</taxon>
        <taxon>Rhabditomorpha</taxon>
        <taxon>Rhabditoidea</taxon>
        <taxon>Rhabditidae</taxon>
        <taxon>Peloderinae</taxon>
        <taxon>Caenorhabditis</taxon>
    </lineage>
</organism>
<sequence length="584" mass="64581">MTECCTFGSRMYFDKLHQHGALDNSRPSESLLSSTSSLGSHWKKVDSTKSNISSISSLSTDIPSKPVTLSAISSFSSNSTVVPSLHSIGNTQEDDLSSTSVSSESDASSNQTMRSLVEDTETREERQCISLQIQGFQELNTTLDQSIVELSDSRRQKEIECEEIFEEGTAVWKKLDDYVDCLEESVRVATLGFDEKSGKLSETIRQASTTFKKKEKIEEFVRNNEEILETNLKTLKIISENEKSVNRLRQTLGMPNMEIPPLTVFEQEDERVEQVFRSLVNLVRSMDLNKNERADLEHAIQKIEKDPSLEGKNKCELITRYLFITMNNWKKSNDKSTTYSSDFNSDEWKSIGSIDSRSDVLGENVIESSSFALTNSSIDDSNLSDLEGNLRSSSIIRAVEGLKQVYECSYLNTESIYSGWSSESAGLSSCQSLREPATLSSYVYTPTVGESTLSSLSTTSMPNQTFEIAPENMKTAYSVGESVIGCPPRSIGEKSLPQSATGTRTHSISSRNFSNDSLIDSLIGEDLHTAKDDSVSIPLLDALHNSARKCGVDVSDLMTAISSSSESLSDTQSSHHSSQFQSIH</sequence>
<feature type="compositionally biased region" description="Polar residues" evidence="1">
    <location>
        <begin position="496"/>
        <end position="510"/>
    </location>
</feature>
<feature type="region of interest" description="Disordered" evidence="1">
    <location>
        <begin position="564"/>
        <end position="584"/>
    </location>
</feature>
<feature type="compositionally biased region" description="Low complexity" evidence="1">
    <location>
        <begin position="97"/>
        <end position="109"/>
    </location>
</feature>
<accession>A0A1I7UQL6</accession>
<dbReference type="STRING" id="1561998.A0A1I7UQL6"/>
<feature type="region of interest" description="Disordered" evidence="1">
    <location>
        <begin position="490"/>
        <end position="510"/>
    </location>
</feature>
<protein>
    <submittedName>
        <fullName evidence="3">Nesprin-1</fullName>
    </submittedName>
</protein>
<dbReference type="WBParaSite" id="Csp11.Scaffold630.g18361.t1">
    <property type="protein sequence ID" value="Csp11.Scaffold630.g18361.t1"/>
    <property type="gene ID" value="Csp11.Scaffold630.g18361"/>
</dbReference>
<evidence type="ECO:0000313" key="2">
    <source>
        <dbReference type="Proteomes" id="UP000095282"/>
    </source>
</evidence>
<dbReference type="eggNOG" id="ENOG502TFTF">
    <property type="taxonomic scope" value="Eukaryota"/>
</dbReference>
<feature type="region of interest" description="Disordered" evidence="1">
    <location>
        <begin position="86"/>
        <end position="121"/>
    </location>
</feature>
<reference evidence="3" key="1">
    <citation type="submission" date="2016-11" db="UniProtKB">
        <authorList>
            <consortium name="WormBaseParasite"/>
        </authorList>
    </citation>
    <scope>IDENTIFICATION</scope>
</reference>